<keyword evidence="3" id="KW-1185">Reference proteome</keyword>
<evidence type="ECO:0000313" key="2">
    <source>
        <dbReference type="EMBL" id="KAJ4496737.1"/>
    </source>
</evidence>
<proteinExistence type="predicted"/>
<dbReference type="Proteomes" id="UP001150217">
    <property type="component" value="Unassembled WGS sequence"/>
</dbReference>
<gene>
    <name evidence="2" type="ORF">C8R41DRAFT_918301</name>
</gene>
<feature type="compositionally biased region" description="Basic and acidic residues" evidence="1">
    <location>
        <begin position="101"/>
        <end position="119"/>
    </location>
</feature>
<organism evidence="2 3">
    <name type="scientific">Lentinula lateritia</name>
    <dbReference type="NCBI Taxonomy" id="40482"/>
    <lineage>
        <taxon>Eukaryota</taxon>
        <taxon>Fungi</taxon>
        <taxon>Dikarya</taxon>
        <taxon>Basidiomycota</taxon>
        <taxon>Agaricomycotina</taxon>
        <taxon>Agaricomycetes</taxon>
        <taxon>Agaricomycetidae</taxon>
        <taxon>Agaricales</taxon>
        <taxon>Marasmiineae</taxon>
        <taxon>Omphalotaceae</taxon>
        <taxon>Lentinula</taxon>
    </lineage>
</organism>
<feature type="compositionally biased region" description="Polar residues" evidence="1">
    <location>
        <begin position="249"/>
        <end position="267"/>
    </location>
</feature>
<evidence type="ECO:0000313" key="3">
    <source>
        <dbReference type="Proteomes" id="UP001150217"/>
    </source>
</evidence>
<protein>
    <recommendedName>
        <fullName evidence="4">Rad60/SUMO-like domain-containing protein</fullName>
    </recommendedName>
</protein>
<evidence type="ECO:0008006" key="4">
    <source>
        <dbReference type="Google" id="ProtNLM"/>
    </source>
</evidence>
<name>A0ABQ8VMB8_9AGAR</name>
<feature type="compositionally biased region" description="Low complexity" evidence="1">
    <location>
        <begin position="148"/>
        <end position="163"/>
    </location>
</feature>
<evidence type="ECO:0000256" key="1">
    <source>
        <dbReference type="SAM" id="MobiDB-lite"/>
    </source>
</evidence>
<sequence length="451" mass="49382">MRLKAIDDAGPGADVPVTIFSLGTKRKFMATPNDYPDLVRLVRRKFNIPDECVPIFRSRAPTSNRSEERFEIDDSAYEHMKGYIDELEIVIDVDAVSRTREETSLEHGGDVKGKMKAKDTPVVSPSSGREGAKPNTKSFNRPPTTVDISRTLSTSSSSVKPKSIPVPPSPRTQTDAHDLFNENMPVEYASPKKKKTTKPQETPNTIPRHVHNVDADEDEVLGTPQPAGSKSKSTNSKGSSSEWEELALQSKSSQEEGNTLGESSKGQKSSHKGAASKIDGEISATVKKEKLAKPSNSTASAKDTRLLARIDAITDSQPAIILTQDPNPSAQSQNQSQTQTQTSTSTEPEPRFKIRIWGPRDQNGEFMTKKKHTVRKVLAGACKNFGLDPVQAKLQLVVELPDEFTGEMVSHHYDCDNEDTVGKAGIGPESTLKVCVLGEEEEEDYEEGSSY</sequence>
<feature type="region of interest" description="Disordered" evidence="1">
    <location>
        <begin position="101"/>
        <end position="305"/>
    </location>
</feature>
<accession>A0ABQ8VMB8</accession>
<feature type="compositionally biased region" description="Low complexity" evidence="1">
    <location>
        <begin position="229"/>
        <end position="241"/>
    </location>
</feature>
<dbReference type="EMBL" id="JANVFT010000026">
    <property type="protein sequence ID" value="KAJ4496737.1"/>
    <property type="molecule type" value="Genomic_DNA"/>
</dbReference>
<comment type="caution">
    <text evidence="2">The sequence shown here is derived from an EMBL/GenBank/DDBJ whole genome shotgun (WGS) entry which is preliminary data.</text>
</comment>
<reference evidence="2" key="1">
    <citation type="submission" date="2022-08" db="EMBL/GenBank/DDBJ databases">
        <title>A Global Phylogenomic Analysis of the Shiitake Genus Lentinula.</title>
        <authorList>
            <consortium name="DOE Joint Genome Institute"/>
            <person name="Sierra-Patev S."/>
            <person name="Min B."/>
            <person name="Naranjo-Ortiz M."/>
            <person name="Looney B."/>
            <person name="Konkel Z."/>
            <person name="Slot J.C."/>
            <person name="Sakamoto Y."/>
            <person name="Steenwyk J.L."/>
            <person name="Rokas A."/>
            <person name="Carro J."/>
            <person name="Camarero S."/>
            <person name="Ferreira P."/>
            <person name="Molpeceres G."/>
            <person name="Ruiz-Duenas F.J."/>
            <person name="Serrano A."/>
            <person name="Henrissat B."/>
            <person name="Drula E."/>
            <person name="Hughes K.W."/>
            <person name="Mata J.L."/>
            <person name="Ishikawa N.K."/>
            <person name="Vargas-Isla R."/>
            <person name="Ushijima S."/>
            <person name="Smith C.A."/>
            <person name="Ahrendt S."/>
            <person name="Andreopoulos W."/>
            <person name="He G."/>
            <person name="Labutti K."/>
            <person name="Lipzen A."/>
            <person name="Ng V."/>
            <person name="Riley R."/>
            <person name="Sandor L."/>
            <person name="Barry K."/>
            <person name="Martinez A.T."/>
            <person name="Xiao Y."/>
            <person name="Gibbons J.G."/>
            <person name="Terashima K."/>
            <person name="Grigoriev I.V."/>
            <person name="Hibbett D.S."/>
        </authorList>
    </citation>
    <scope>NUCLEOTIDE SEQUENCE</scope>
    <source>
        <strain evidence="2">RHP3577 ss4</strain>
    </source>
</reference>
<feature type="region of interest" description="Disordered" evidence="1">
    <location>
        <begin position="318"/>
        <end position="351"/>
    </location>
</feature>
<feature type="compositionally biased region" description="Polar residues" evidence="1">
    <location>
        <begin position="135"/>
        <end position="147"/>
    </location>
</feature>
<feature type="compositionally biased region" description="Low complexity" evidence="1">
    <location>
        <begin position="329"/>
        <end position="346"/>
    </location>
</feature>